<keyword evidence="5" id="KW-0597">Phosphoprotein</keyword>
<dbReference type="FunFam" id="1.10.287.130:FF:000008">
    <property type="entry name" value="Two-component sensor histidine kinase"/>
    <property type="match status" value="1"/>
</dbReference>
<dbReference type="SUPFAM" id="SSF55874">
    <property type="entry name" value="ATPase domain of HSP90 chaperone/DNA topoisomerase II/histidine kinase"/>
    <property type="match status" value="1"/>
</dbReference>
<dbReference type="PANTHER" id="PTHR45453">
    <property type="entry name" value="PHOSPHATE REGULON SENSOR PROTEIN PHOR"/>
    <property type="match status" value="1"/>
</dbReference>
<evidence type="ECO:0000256" key="6">
    <source>
        <dbReference type="ARBA" id="ARBA00022679"/>
    </source>
</evidence>
<evidence type="ECO:0000256" key="9">
    <source>
        <dbReference type="ARBA" id="ARBA00022777"/>
    </source>
</evidence>
<dbReference type="GO" id="GO:0005524">
    <property type="term" value="F:ATP binding"/>
    <property type="evidence" value="ECO:0007669"/>
    <property type="project" value="UniProtKB-KW"/>
</dbReference>
<organism evidence="15 16">
    <name type="scientific">Aquicella siphonis</name>
    <dbReference type="NCBI Taxonomy" id="254247"/>
    <lineage>
        <taxon>Bacteria</taxon>
        <taxon>Pseudomonadati</taxon>
        <taxon>Pseudomonadota</taxon>
        <taxon>Gammaproteobacteria</taxon>
        <taxon>Legionellales</taxon>
        <taxon>Coxiellaceae</taxon>
        <taxon>Aquicella</taxon>
    </lineage>
</organism>
<dbReference type="GO" id="GO:0004721">
    <property type="term" value="F:phosphoprotein phosphatase activity"/>
    <property type="evidence" value="ECO:0007669"/>
    <property type="project" value="TreeGrafter"/>
</dbReference>
<reference evidence="15 16" key="1">
    <citation type="submission" date="2019-08" db="EMBL/GenBank/DDBJ databases">
        <authorList>
            <person name="Guy L."/>
        </authorList>
    </citation>
    <scope>NUCLEOTIDE SEQUENCE [LARGE SCALE GENOMIC DNA]</scope>
    <source>
        <strain evidence="15 16">SGT-108</strain>
    </source>
</reference>
<dbReference type="InterPro" id="IPR005467">
    <property type="entry name" value="His_kinase_dom"/>
</dbReference>
<dbReference type="EC" id="2.7.13.3" evidence="3"/>
<evidence type="ECO:0000256" key="10">
    <source>
        <dbReference type="ARBA" id="ARBA00022840"/>
    </source>
</evidence>
<comment type="catalytic activity">
    <reaction evidence="1">
        <text>ATP + protein L-histidine = ADP + protein N-phospho-L-histidine.</text>
        <dbReference type="EC" id="2.7.13.3"/>
    </reaction>
</comment>
<dbReference type="Pfam" id="PF00512">
    <property type="entry name" value="HisKA"/>
    <property type="match status" value="1"/>
</dbReference>
<dbReference type="Pfam" id="PF02518">
    <property type="entry name" value="HATPase_c"/>
    <property type="match status" value="1"/>
</dbReference>
<feature type="domain" description="Histidine kinase" evidence="14">
    <location>
        <begin position="33"/>
        <end position="252"/>
    </location>
</feature>
<dbReference type="EMBL" id="LR699119">
    <property type="protein sequence ID" value="VVC76388.1"/>
    <property type="molecule type" value="Genomic_DNA"/>
</dbReference>
<dbReference type="SMART" id="SM00387">
    <property type="entry name" value="HATPase_c"/>
    <property type="match status" value="1"/>
</dbReference>
<dbReference type="SUPFAM" id="SSF47384">
    <property type="entry name" value="Homodimeric domain of signal transducing histidine kinase"/>
    <property type="match status" value="1"/>
</dbReference>
<dbReference type="InterPro" id="IPR003594">
    <property type="entry name" value="HATPase_dom"/>
</dbReference>
<dbReference type="AlphaFoldDB" id="A0A5E4PIW0"/>
<keyword evidence="16" id="KW-1185">Reference proteome</keyword>
<evidence type="ECO:0000256" key="1">
    <source>
        <dbReference type="ARBA" id="ARBA00000085"/>
    </source>
</evidence>
<keyword evidence="12" id="KW-0902">Two-component regulatory system</keyword>
<evidence type="ECO:0000256" key="8">
    <source>
        <dbReference type="ARBA" id="ARBA00022741"/>
    </source>
</evidence>
<dbReference type="InterPro" id="IPR036097">
    <property type="entry name" value="HisK_dim/P_sf"/>
</dbReference>
<evidence type="ECO:0000256" key="12">
    <source>
        <dbReference type="ARBA" id="ARBA00023012"/>
    </source>
</evidence>
<name>A0A5E4PIW0_9COXI</name>
<evidence type="ECO:0000313" key="15">
    <source>
        <dbReference type="EMBL" id="VVC76388.1"/>
    </source>
</evidence>
<evidence type="ECO:0000256" key="13">
    <source>
        <dbReference type="ARBA" id="ARBA00023136"/>
    </source>
</evidence>
<sequence length="260" mass="29612">MSRHNDLHLKKLPKAVKNYIRHLEQVRSDFVANVSHELRTPLTVIQGYLEALIKNDPSENEVLNRIFVQMYQHSLRMADIIEDLLLLSHLESEDHPVEEKNDIHVAEILKMLCVDAKNISGDKKHKIRLDADEELHISGSESELRSLFSNLIVNAVKYTPSGGSIQIEWRRDEQGRGCFSVADTGIGIAKEHLPRITERFYRVDKARSRERGGTGLGLAIVKHVLLRHGAEMSIESVVEQGSRFTCLFPMERMTARSSQN</sequence>
<accession>A0A5E4PIW0</accession>
<evidence type="ECO:0000256" key="7">
    <source>
        <dbReference type="ARBA" id="ARBA00022692"/>
    </source>
</evidence>
<gene>
    <name evidence="15" type="primary">phoR</name>
    <name evidence="15" type="ORF">AQUSIP_17000</name>
</gene>
<dbReference type="FunFam" id="3.30.565.10:FF:000032">
    <property type="entry name" value="Phosphate regulon sensor histidine kinase PhoR"/>
    <property type="match status" value="1"/>
</dbReference>
<dbReference type="SMART" id="SM00388">
    <property type="entry name" value="HisKA"/>
    <property type="match status" value="1"/>
</dbReference>
<keyword evidence="10" id="KW-0067">ATP-binding</keyword>
<evidence type="ECO:0000256" key="4">
    <source>
        <dbReference type="ARBA" id="ARBA00022475"/>
    </source>
</evidence>
<evidence type="ECO:0000256" key="2">
    <source>
        <dbReference type="ARBA" id="ARBA00004236"/>
    </source>
</evidence>
<dbReference type="RefSeq" id="WP_232051866.1">
    <property type="nucleotide sequence ID" value="NZ_LR699119.1"/>
</dbReference>
<proteinExistence type="predicted"/>
<dbReference type="CDD" id="cd00082">
    <property type="entry name" value="HisKA"/>
    <property type="match status" value="1"/>
</dbReference>
<dbReference type="InterPro" id="IPR003661">
    <property type="entry name" value="HisK_dim/P_dom"/>
</dbReference>
<dbReference type="PROSITE" id="PS50109">
    <property type="entry name" value="HIS_KIN"/>
    <property type="match status" value="1"/>
</dbReference>
<dbReference type="Proteomes" id="UP000324194">
    <property type="component" value="Chromosome 1"/>
</dbReference>
<evidence type="ECO:0000256" key="11">
    <source>
        <dbReference type="ARBA" id="ARBA00022989"/>
    </source>
</evidence>
<keyword evidence="9" id="KW-0418">Kinase</keyword>
<dbReference type="InterPro" id="IPR050351">
    <property type="entry name" value="BphY/WalK/GraS-like"/>
</dbReference>
<keyword evidence="6" id="KW-0808">Transferase</keyword>
<dbReference type="GO" id="GO:0005886">
    <property type="term" value="C:plasma membrane"/>
    <property type="evidence" value="ECO:0007669"/>
    <property type="project" value="UniProtKB-SubCell"/>
</dbReference>
<dbReference type="GO" id="GO:0000155">
    <property type="term" value="F:phosphorelay sensor kinase activity"/>
    <property type="evidence" value="ECO:0007669"/>
    <property type="project" value="InterPro"/>
</dbReference>
<dbReference type="GO" id="GO:0016036">
    <property type="term" value="P:cellular response to phosphate starvation"/>
    <property type="evidence" value="ECO:0007669"/>
    <property type="project" value="TreeGrafter"/>
</dbReference>
<keyword evidence="4" id="KW-1003">Cell membrane</keyword>
<dbReference type="KEGG" id="asip:AQUSIP_17000"/>
<dbReference type="PANTHER" id="PTHR45453:SF1">
    <property type="entry name" value="PHOSPHATE REGULON SENSOR PROTEIN PHOR"/>
    <property type="match status" value="1"/>
</dbReference>
<dbReference type="InterPro" id="IPR036890">
    <property type="entry name" value="HATPase_C_sf"/>
</dbReference>
<evidence type="ECO:0000259" key="14">
    <source>
        <dbReference type="PROSITE" id="PS50109"/>
    </source>
</evidence>
<dbReference type="Gene3D" id="3.30.565.10">
    <property type="entry name" value="Histidine kinase-like ATPase, C-terminal domain"/>
    <property type="match status" value="1"/>
</dbReference>
<evidence type="ECO:0000256" key="3">
    <source>
        <dbReference type="ARBA" id="ARBA00012438"/>
    </source>
</evidence>
<protein>
    <recommendedName>
        <fullName evidence="3">histidine kinase</fullName>
        <ecNumber evidence="3">2.7.13.3</ecNumber>
    </recommendedName>
</protein>
<keyword evidence="7" id="KW-0812">Transmembrane</keyword>
<evidence type="ECO:0000256" key="5">
    <source>
        <dbReference type="ARBA" id="ARBA00022553"/>
    </source>
</evidence>
<dbReference type="InterPro" id="IPR004358">
    <property type="entry name" value="Sig_transdc_His_kin-like_C"/>
</dbReference>
<dbReference type="Gene3D" id="1.10.287.130">
    <property type="match status" value="1"/>
</dbReference>
<keyword evidence="8" id="KW-0547">Nucleotide-binding</keyword>
<keyword evidence="11" id="KW-1133">Transmembrane helix</keyword>
<dbReference type="PRINTS" id="PR00344">
    <property type="entry name" value="BCTRLSENSOR"/>
</dbReference>
<evidence type="ECO:0000313" key="16">
    <source>
        <dbReference type="Proteomes" id="UP000324194"/>
    </source>
</evidence>
<keyword evidence="13" id="KW-0472">Membrane</keyword>
<comment type="subcellular location">
    <subcellularLocation>
        <location evidence="2">Cell membrane</location>
    </subcellularLocation>
</comment>